<sequence length="50" mass="5679">MKLIVAFFFACVGMWVAFTYPEIAALILQKTMEYGGKAIQLVMQTIESFK</sequence>
<keyword evidence="2" id="KW-1185">Reference proteome</keyword>
<protein>
    <submittedName>
        <fullName evidence="1">Uncharacterized protein</fullName>
    </submittedName>
</protein>
<proteinExistence type="predicted"/>
<dbReference type="RefSeq" id="WP_220103972.1">
    <property type="nucleotide sequence ID" value="NZ_JAHZSS010000010.1"/>
</dbReference>
<dbReference type="EMBL" id="JAHZSS010000010">
    <property type="protein sequence ID" value="MBW8191289.1"/>
    <property type="molecule type" value="Genomic_DNA"/>
</dbReference>
<organism evidence="1 2">
    <name type="scientific">Neiella holothuriorum</name>
    <dbReference type="NCBI Taxonomy" id="2870530"/>
    <lineage>
        <taxon>Bacteria</taxon>
        <taxon>Pseudomonadati</taxon>
        <taxon>Pseudomonadota</taxon>
        <taxon>Gammaproteobacteria</taxon>
        <taxon>Alteromonadales</taxon>
        <taxon>Echinimonadaceae</taxon>
        <taxon>Neiella</taxon>
    </lineage>
</organism>
<comment type="caution">
    <text evidence="1">The sequence shown here is derived from an EMBL/GenBank/DDBJ whole genome shotgun (WGS) entry which is preliminary data.</text>
</comment>
<evidence type="ECO:0000313" key="1">
    <source>
        <dbReference type="EMBL" id="MBW8191289.1"/>
    </source>
</evidence>
<accession>A0ABS7EG26</accession>
<name>A0ABS7EG26_9GAMM</name>
<reference evidence="1" key="1">
    <citation type="submission" date="2021-07" db="EMBL/GenBank/DDBJ databases">
        <title>Neiella marina sp. nov., isolated from the intestinal content of sea cucumber Apostichopus japonicus.</title>
        <authorList>
            <person name="Bai X."/>
        </authorList>
    </citation>
    <scope>NUCLEOTIDE SEQUENCE</scope>
    <source>
        <strain evidence="1">126</strain>
    </source>
</reference>
<gene>
    <name evidence="1" type="ORF">K0504_09595</name>
</gene>
<dbReference type="Proteomes" id="UP001166251">
    <property type="component" value="Unassembled WGS sequence"/>
</dbReference>
<evidence type="ECO:0000313" key="2">
    <source>
        <dbReference type="Proteomes" id="UP001166251"/>
    </source>
</evidence>